<reference evidence="8" key="1">
    <citation type="submission" date="2024-06" db="EMBL/GenBank/DDBJ databases">
        <authorList>
            <person name="Fan A."/>
            <person name="Zhang F.Y."/>
            <person name="Zhang L."/>
        </authorList>
    </citation>
    <scope>NUCLEOTIDE SEQUENCE</scope>
    <source>
        <strain evidence="8">Y61</strain>
    </source>
</reference>
<organism evidence="8">
    <name type="scientific">Sporolactobacillus sp. Y61</name>
    <dbReference type="NCBI Taxonomy" id="3160863"/>
    <lineage>
        <taxon>Bacteria</taxon>
        <taxon>Bacillati</taxon>
        <taxon>Bacillota</taxon>
        <taxon>Bacilli</taxon>
        <taxon>Bacillales</taxon>
        <taxon>Sporolactobacillaceae</taxon>
        <taxon>Sporolactobacillus</taxon>
    </lineage>
</organism>
<evidence type="ECO:0000256" key="5">
    <source>
        <dbReference type="PROSITE-ProRule" id="PRU00520"/>
    </source>
</evidence>
<comment type="similarity">
    <text evidence="1 6">Belongs to the acylphosphatase family.</text>
</comment>
<evidence type="ECO:0000256" key="2">
    <source>
        <dbReference type="ARBA" id="ARBA00012150"/>
    </source>
</evidence>
<dbReference type="SUPFAM" id="SSF54975">
    <property type="entry name" value="Acylphosphatase/BLUF domain-like"/>
    <property type="match status" value="1"/>
</dbReference>
<dbReference type="InterPro" id="IPR017968">
    <property type="entry name" value="Acylphosphatase_CS"/>
</dbReference>
<accession>A0AAU8IF09</accession>
<feature type="active site" evidence="5">
    <location>
        <position position="42"/>
    </location>
</feature>
<name>A0AAU8IF09_9BACL</name>
<dbReference type="GO" id="GO:0003998">
    <property type="term" value="F:acylphosphatase activity"/>
    <property type="evidence" value="ECO:0007669"/>
    <property type="project" value="UniProtKB-EC"/>
</dbReference>
<dbReference type="Pfam" id="PF00708">
    <property type="entry name" value="Acylphosphatase"/>
    <property type="match status" value="1"/>
</dbReference>
<evidence type="ECO:0000256" key="6">
    <source>
        <dbReference type="RuleBase" id="RU004168"/>
    </source>
</evidence>
<dbReference type="EMBL" id="CP159510">
    <property type="protein sequence ID" value="XCJ16566.1"/>
    <property type="molecule type" value="Genomic_DNA"/>
</dbReference>
<dbReference type="InterPro" id="IPR001792">
    <property type="entry name" value="Acylphosphatase-like_dom"/>
</dbReference>
<evidence type="ECO:0000313" key="8">
    <source>
        <dbReference type="EMBL" id="XCJ16566.1"/>
    </source>
</evidence>
<dbReference type="RefSeq" id="WP_353948033.1">
    <property type="nucleotide sequence ID" value="NZ_CP159510.1"/>
</dbReference>
<dbReference type="InterPro" id="IPR036046">
    <property type="entry name" value="Acylphosphatase-like_dom_sf"/>
</dbReference>
<evidence type="ECO:0000256" key="4">
    <source>
        <dbReference type="ARBA" id="ARBA00047645"/>
    </source>
</evidence>
<dbReference type="PANTHER" id="PTHR47268:SF4">
    <property type="entry name" value="ACYLPHOSPHATASE"/>
    <property type="match status" value="1"/>
</dbReference>
<dbReference type="InterPro" id="IPR020456">
    <property type="entry name" value="Acylphosphatase"/>
</dbReference>
<keyword evidence="5" id="KW-0378">Hydrolase</keyword>
<comment type="catalytic activity">
    <reaction evidence="4 5">
        <text>an acyl phosphate + H2O = a carboxylate + phosphate + H(+)</text>
        <dbReference type="Rhea" id="RHEA:14965"/>
        <dbReference type="ChEBI" id="CHEBI:15377"/>
        <dbReference type="ChEBI" id="CHEBI:15378"/>
        <dbReference type="ChEBI" id="CHEBI:29067"/>
        <dbReference type="ChEBI" id="CHEBI:43474"/>
        <dbReference type="ChEBI" id="CHEBI:59918"/>
        <dbReference type="EC" id="3.6.1.7"/>
    </reaction>
</comment>
<evidence type="ECO:0000256" key="3">
    <source>
        <dbReference type="ARBA" id="ARBA00015991"/>
    </source>
</evidence>
<sequence length="98" mass="11295">MESDSETKHVHVIVEGKVQAVGFRYFTWQTARELKITGWVRNRDDGSVEIEAEGKTDAVNTFVNQIKKGSPFSKVRHVDVQVYKHSGNFSTFEIRDMY</sequence>
<proteinExistence type="inferred from homology"/>
<evidence type="ECO:0000259" key="7">
    <source>
        <dbReference type="PROSITE" id="PS51160"/>
    </source>
</evidence>
<dbReference type="PANTHER" id="PTHR47268">
    <property type="entry name" value="ACYLPHOSPHATASE"/>
    <property type="match status" value="1"/>
</dbReference>
<protein>
    <recommendedName>
        <fullName evidence="3 5">acylphosphatase</fullName>
        <ecNumber evidence="2 5">3.6.1.7</ecNumber>
    </recommendedName>
</protein>
<dbReference type="EC" id="3.6.1.7" evidence="2 5"/>
<dbReference type="AlphaFoldDB" id="A0AAU8IF09"/>
<dbReference type="PROSITE" id="PS00151">
    <property type="entry name" value="ACYLPHOSPHATASE_2"/>
    <property type="match status" value="1"/>
</dbReference>
<feature type="active site" evidence="5">
    <location>
        <position position="24"/>
    </location>
</feature>
<evidence type="ECO:0000256" key="1">
    <source>
        <dbReference type="ARBA" id="ARBA00005614"/>
    </source>
</evidence>
<dbReference type="PRINTS" id="PR00112">
    <property type="entry name" value="ACYLPHPHTASE"/>
</dbReference>
<dbReference type="PROSITE" id="PS51160">
    <property type="entry name" value="ACYLPHOSPHATASE_3"/>
    <property type="match status" value="1"/>
</dbReference>
<feature type="domain" description="Acylphosphatase-like" evidence="7">
    <location>
        <begin position="9"/>
        <end position="96"/>
    </location>
</feature>
<gene>
    <name evidence="8" type="ORF">ABNN70_13060</name>
</gene>
<dbReference type="Gene3D" id="3.30.70.100">
    <property type="match status" value="1"/>
</dbReference>